<dbReference type="PROSITE" id="PS00337">
    <property type="entry name" value="BETA_LACTAMASE_D"/>
    <property type="match status" value="1"/>
</dbReference>
<protein>
    <recommendedName>
        <fullName evidence="3 8">Beta-lactamase</fullName>
        <ecNumber evidence="3 8">3.5.2.6</ecNumber>
    </recommendedName>
</protein>
<accession>A0A1L4D228</accession>
<dbReference type="GO" id="GO:0017001">
    <property type="term" value="P:antibiotic catabolic process"/>
    <property type="evidence" value="ECO:0007669"/>
    <property type="project" value="InterPro"/>
</dbReference>
<dbReference type="GO" id="GO:0005886">
    <property type="term" value="C:plasma membrane"/>
    <property type="evidence" value="ECO:0007669"/>
    <property type="project" value="TreeGrafter"/>
</dbReference>
<evidence type="ECO:0000256" key="3">
    <source>
        <dbReference type="ARBA" id="ARBA00012865"/>
    </source>
</evidence>
<dbReference type="SUPFAM" id="SSF56601">
    <property type="entry name" value="beta-lactamase/transpeptidase-like"/>
    <property type="match status" value="1"/>
</dbReference>
<sequence length="261" mass="30451">MKKIFSLFAIISCFHSVSYADCFILSENNKNIIKEGDCETAYTPASTFKIPISLIGYNEKILKSETQPKLNFEEGYVDWLDKWKQPHDPKLWMANSCVWYSQLITKKVGMDKFKKYMNDFNYGNKDLSGDKNKDNGLERAWLSSSLEISPEQQLNFLYGLNNKSLKVIDLSYKMTQNILFNEALKDDWKLYGKTGNGNVLNRDKTQKTERQVGWFVGWIEKKDRKIMFVHLIVDSDKKDSYASLRSKAKAKEKLEHYLKNN</sequence>
<dbReference type="PANTHER" id="PTHR30627">
    <property type="entry name" value="PEPTIDOGLYCAN D,D-TRANSPEPTIDASE"/>
    <property type="match status" value="1"/>
</dbReference>
<reference evidence="11 12" key="1">
    <citation type="submission" date="2016-10" db="EMBL/GenBank/DDBJ databases">
        <title>Silvanigrella aquatica sp. nov., isolated from a freshwater lake located in the Black Forest, Germany, description of Silvanigrellaceae fam. nov., Silvanigrellales ord. nov., reclassification of the order Bdellovibrionales in the class Oligoflexia, reclassification of the families Bacteriovoracaceae and Halobacteriovoraceae in the new order Bacteriovoracales ord. nov., and reclassification of the family Pseudobacteriovoracaceae in the order Oligoflexiales.</title>
        <authorList>
            <person name="Hahn M.W."/>
            <person name="Schmidt J."/>
            <person name="Koll U."/>
            <person name="Rohde M."/>
            <person name="Verbag S."/>
            <person name="Pitt A."/>
            <person name="Nakai R."/>
            <person name="Naganuma T."/>
            <person name="Lang E."/>
        </authorList>
    </citation>
    <scope>NUCLEOTIDE SEQUENCE [LARGE SCALE GENOMIC DNA]</scope>
    <source>
        <strain evidence="11 12">MWH-Nonnen-W8red</strain>
    </source>
</reference>
<dbReference type="EC" id="3.5.2.6" evidence="3 8"/>
<keyword evidence="6 8" id="KW-0046">Antibiotic resistance</keyword>
<dbReference type="GO" id="GO:0071555">
    <property type="term" value="P:cell wall organization"/>
    <property type="evidence" value="ECO:0007669"/>
    <property type="project" value="TreeGrafter"/>
</dbReference>
<evidence type="ECO:0000259" key="10">
    <source>
        <dbReference type="Pfam" id="PF00905"/>
    </source>
</evidence>
<evidence type="ECO:0000313" key="11">
    <source>
        <dbReference type="EMBL" id="APJ04259.1"/>
    </source>
</evidence>
<dbReference type="OrthoDB" id="9762883at2"/>
<dbReference type="InterPro" id="IPR012338">
    <property type="entry name" value="Beta-lactam/transpept-like"/>
</dbReference>
<name>A0A1L4D228_9BACT</name>
<keyword evidence="5 8" id="KW-0378">Hydrolase</keyword>
<dbReference type="GO" id="GO:0046677">
    <property type="term" value="P:response to antibiotic"/>
    <property type="evidence" value="ECO:0007669"/>
    <property type="project" value="UniProtKB-UniRule"/>
</dbReference>
<feature type="active site" description="Acyl-ester intermediate" evidence="7">
    <location>
        <position position="46"/>
    </location>
</feature>
<dbReference type="AlphaFoldDB" id="A0A1L4D228"/>
<dbReference type="InterPro" id="IPR050515">
    <property type="entry name" value="Beta-lactam/transpept"/>
</dbReference>
<organism evidence="11 12">
    <name type="scientific">Silvanigrella aquatica</name>
    <dbReference type="NCBI Taxonomy" id="1915309"/>
    <lineage>
        <taxon>Bacteria</taxon>
        <taxon>Pseudomonadati</taxon>
        <taxon>Bdellovibrionota</taxon>
        <taxon>Oligoflexia</taxon>
        <taxon>Silvanigrellales</taxon>
        <taxon>Silvanigrellaceae</taxon>
        <taxon>Silvanigrella</taxon>
    </lineage>
</organism>
<evidence type="ECO:0000256" key="9">
    <source>
        <dbReference type="SAM" id="SignalP"/>
    </source>
</evidence>
<dbReference type="GO" id="GO:0008658">
    <property type="term" value="F:penicillin binding"/>
    <property type="evidence" value="ECO:0007669"/>
    <property type="project" value="InterPro"/>
</dbReference>
<evidence type="ECO:0000256" key="1">
    <source>
        <dbReference type="ARBA" id="ARBA00001526"/>
    </source>
</evidence>
<dbReference type="GO" id="GO:0008800">
    <property type="term" value="F:beta-lactamase activity"/>
    <property type="evidence" value="ECO:0007669"/>
    <property type="project" value="UniProtKB-UniRule"/>
</dbReference>
<evidence type="ECO:0000256" key="8">
    <source>
        <dbReference type="RuleBase" id="RU361140"/>
    </source>
</evidence>
<keyword evidence="12" id="KW-1185">Reference proteome</keyword>
<dbReference type="InterPro" id="IPR001460">
    <property type="entry name" value="PCN-bd_Tpept"/>
</dbReference>
<proteinExistence type="inferred from homology"/>
<comment type="similarity">
    <text evidence="2 8">Belongs to the class-D beta-lactamase family.</text>
</comment>
<dbReference type="InterPro" id="IPR002137">
    <property type="entry name" value="Beta-lactam_class-D_AS"/>
</dbReference>
<dbReference type="STRING" id="1915309.AXG55_10210"/>
<dbReference type="Gene3D" id="3.40.710.10">
    <property type="entry name" value="DD-peptidase/beta-lactamase superfamily"/>
    <property type="match status" value="1"/>
</dbReference>
<dbReference type="RefSeq" id="WP_148698013.1">
    <property type="nucleotide sequence ID" value="NZ_CP017834.1"/>
</dbReference>
<dbReference type="Proteomes" id="UP000184731">
    <property type="component" value="Chromosome"/>
</dbReference>
<comment type="catalytic activity">
    <reaction evidence="1 8">
        <text>a beta-lactam + H2O = a substituted beta-amino acid</text>
        <dbReference type="Rhea" id="RHEA:20401"/>
        <dbReference type="ChEBI" id="CHEBI:15377"/>
        <dbReference type="ChEBI" id="CHEBI:35627"/>
        <dbReference type="ChEBI" id="CHEBI:140347"/>
        <dbReference type="EC" id="3.5.2.6"/>
    </reaction>
</comment>
<dbReference type="Pfam" id="PF00905">
    <property type="entry name" value="Transpeptidase"/>
    <property type="match status" value="1"/>
</dbReference>
<keyword evidence="4 9" id="KW-0732">Signal</keyword>
<evidence type="ECO:0000256" key="2">
    <source>
        <dbReference type="ARBA" id="ARBA00007898"/>
    </source>
</evidence>
<evidence type="ECO:0000313" key="12">
    <source>
        <dbReference type="Proteomes" id="UP000184731"/>
    </source>
</evidence>
<evidence type="ECO:0000256" key="6">
    <source>
        <dbReference type="ARBA" id="ARBA00023251"/>
    </source>
</evidence>
<dbReference type="NCBIfam" id="NF000270">
    <property type="entry name" value="bla_class_D_alt"/>
    <property type="match status" value="1"/>
</dbReference>
<evidence type="ECO:0000256" key="7">
    <source>
        <dbReference type="PIRSR" id="PIRSR602137-50"/>
    </source>
</evidence>
<gene>
    <name evidence="11" type="ORF">AXG55_10210</name>
</gene>
<feature type="domain" description="Penicillin-binding protein transpeptidase" evidence="10">
    <location>
        <begin position="35"/>
        <end position="248"/>
    </location>
</feature>
<dbReference type="PANTHER" id="PTHR30627:SF6">
    <property type="entry name" value="BETA-LACTAMASE YBXI-RELATED"/>
    <property type="match status" value="1"/>
</dbReference>
<dbReference type="EMBL" id="CP017834">
    <property type="protein sequence ID" value="APJ04259.1"/>
    <property type="molecule type" value="Genomic_DNA"/>
</dbReference>
<dbReference type="KEGG" id="saqi:AXG55_10210"/>
<feature type="chain" id="PRO_5012091968" description="Beta-lactamase" evidence="9">
    <location>
        <begin position="21"/>
        <end position="261"/>
    </location>
</feature>
<feature type="signal peptide" evidence="9">
    <location>
        <begin position="1"/>
        <end position="20"/>
    </location>
</feature>
<feature type="modified residue" description="N6-carboxylysine" evidence="7">
    <location>
        <position position="49"/>
    </location>
</feature>
<evidence type="ECO:0000256" key="4">
    <source>
        <dbReference type="ARBA" id="ARBA00022729"/>
    </source>
</evidence>
<evidence type="ECO:0000256" key="5">
    <source>
        <dbReference type="ARBA" id="ARBA00022801"/>
    </source>
</evidence>